<dbReference type="EMBL" id="JAOBYN010000040">
    <property type="protein sequence ID" value="MDH1057338.1"/>
    <property type="molecule type" value="Genomic_DNA"/>
</dbReference>
<protein>
    <submittedName>
        <fullName evidence="1">Uncharacterized protein</fullName>
    </submittedName>
</protein>
<reference evidence="1" key="1">
    <citation type="submission" date="2022-09" db="EMBL/GenBank/DDBJ databases">
        <title>Intensive care unit water sources are persistently colonized with multi-drug resistant bacteria and are the site of extensive horizontal gene transfer of antibiotic resistance genes.</title>
        <authorList>
            <person name="Diorio-Toth L."/>
        </authorList>
    </citation>
    <scope>NUCLEOTIDE SEQUENCE</scope>
    <source>
        <strain evidence="1">GD03990</strain>
    </source>
</reference>
<name>A0AA42N4E0_AQUAC</name>
<sequence length="139" mass="15462">MSNDDDVDLRYLQSESFLAEFQKPRVLTRNAFLPRMAVNLRPGFSGQFDLETIAAVLGAAANARPGKVIHACLIFQGKGALMHICSIEPEMICICADMGENLIPALYWYRAQGESQLHLAVAEDSYFWLPLPTGTQSRE</sequence>
<dbReference type="Proteomes" id="UP001158730">
    <property type="component" value="Unassembled WGS sequence"/>
</dbReference>
<comment type="caution">
    <text evidence="1">The sequence shown here is derived from an EMBL/GenBank/DDBJ whole genome shotgun (WGS) entry which is preliminary data.</text>
</comment>
<gene>
    <name evidence="1" type="ORF">N5C05_21605</name>
</gene>
<dbReference type="RefSeq" id="WP_280055471.1">
    <property type="nucleotide sequence ID" value="NZ_JAOBYN010000040.1"/>
</dbReference>
<organism evidence="1 2">
    <name type="scientific">Aquipseudomonas alcaligenes</name>
    <name type="common">Pseudomonas alcaligenes</name>
    <dbReference type="NCBI Taxonomy" id="43263"/>
    <lineage>
        <taxon>Bacteria</taxon>
        <taxon>Pseudomonadati</taxon>
        <taxon>Pseudomonadota</taxon>
        <taxon>Gammaproteobacteria</taxon>
        <taxon>Pseudomonadales</taxon>
        <taxon>Pseudomonadaceae</taxon>
        <taxon>Aquipseudomonas</taxon>
    </lineage>
</organism>
<proteinExistence type="predicted"/>
<accession>A0AA42N4E0</accession>
<evidence type="ECO:0000313" key="1">
    <source>
        <dbReference type="EMBL" id="MDH1057338.1"/>
    </source>
</evidence>
<dbReference type="AlphaFoldDB" id="A0AA42N4E0"/>
<evidence type="ECO:0000313" key="2">
    <source>
        <dbReference type="Proteomes" id="UP001158730"/>
    </source>
</evidence>